<accession>A0A6G0Y2T6</accession>
<dbReference type="PANTHER" id="PTHR14009:SF13">
    <property type="entry name" value="LETM1 DOMAIN-CONTAINING PROTEIN 1"/>
    <property type="match status" value="1"/>
</dbReference>
<keyword evidence="3" id="KW-0999">Mitochondrion inner membrane</keyword>
<evidence type="ECO:0000313" key="11">
    <source>
        <dbReference type="EMBL" id="KAF0747916.1"/>
    </source>
</evidence>
<evidence type="ECO:0000256" key="2">
    <source>
        <dbReference type="ARBA" id="ARBA00022692"/>
    </source>
</evidence>
<dbReference type="InterPro" id="IPR044202">
    <property type="entry name" value="LETM1/MDM38-like"/>
</dbReference>
<dbReference type="PANTHER" id="PTHR14009">
    <property type="entry name" value="LEUCINE ZIPPER-EF-HAND CONTAINING TRANSMEMBRANE PROTEIN"/>
    <property type="match status" value="1"/>
</dbReference>
<proteinExistence type="predicted"/>
<dbReference type="OrthoDB" id="73691at2759"/>
<sequence length="402" mass="47112">MKFMISTSRRYAAINCKLLNFENNMYKNSRFFRNSAVLQLPSKEPLKTDTKPSTVPPYISGNSVDNANQCLQSTEKKNASSNNTVKHDNKLDNKQNMNESKMLNDNNFTMRLVNKIENWSPSTAKYARLSVFGCKYLYKDVLVLLSAYKKYYSSDLSSLTYAELELKYRLPLQLVRLTPILIFWPVPFTNLFLFPLAFMFPKYLLSEHFWTDEQLKNYWIKDQQNNFEHNIRHVDLHLSLMAEECSDDMLLKWFRVIECLGAGGVSPVEDIIQAIPVFTMFPYHFSTLPRQHIKVLLKMYNIHRGWRRRVRLKNLAQYIQLMDKAIESEGGPDKLNDRQLQWACLFRGLNPFSSSRETLVLYLKDWIKISSKIDNDSLSCILHCQVLLALNRPENDILKRTE</sequence>
<feature type="domain" description="Letm1 RBD" evidence="10">
    <location>
        <begin position="214"/>
        <end position="402"/>
    </location>
</feature>
<keyword evidence="6 9" id="KW-0472">Membrane</keyword>
<protein>
    <submittedName>
        <fullName evidence="11">LETM1 domain-containing protein 1-like</fullName>
    </submittedName>
</protein>
<evidence type="ECO:0000256" key="8">
    <source>
        <dbReference type="SAM" id="MobiDB-lite"/>
    </source>
</evidence>
<evidence type="ECO:0000256" key="6">
    <source>
        <dbReference type="ARBA" id="ARBA00023136"/>
    </source>
</evidence>
<dbReference type="Proteomes" id="UP000478052">
    <property type="component" value="Unassembled WGS sequence"/>
</dbReference>
<evidence type="ECO:0000256" key="9">
    <source>
        <dbReference type="SAM" id="Phobius"/>
    </source>
</evidence>
<keyword evidence="5 7" id="KW-0496">Mitochondrion</keyword>
<dbReference type="GO" id="GO:0030003">
    <property type="term" value="P:intracellular monoatomic cation homeostasis"/>
    <property type="evidence" value="ECO:0007669"/>
    <property type="project" value="TreeGrafter"/>
</dbReference>
<evidence type="ECO:0000256" key="1">
    <source>
        <dbReference type="ARBA" id="ARBA00004434"/>
    </source>
</evidence>
<keyword evidence="12" id="KW-1185">Reference proteome</keyword>
<comment type="subcellular location">
    <subcellularLocation>
        <location evidence="1">Mitochondrion inner membrane</location>
        <topology evidence="1">Single-pass membrane protein</topology>
    </subcellularLocation>
</comment>
<evidence type="ECO:0000313" key="12">
    <source>
        <dbReference type="Proteomes" id="UP000478052"/>
    </source>
</evidence>
<feature type="transmembrane region" description="Helical" evidence="9">
    <location>
        <begin position="177"/>
        <end position="200"/>
    </location>
</feature>
<reference evidence="11 12" key="1">
    <citation type="submission" date="2019-08" db="EMBL/GenBank/DDBJ databases">
        <title>Whole genome of Aphis craccivora.</title>
        <authorList>
            <person name="Voronova N.V."/>
            <person name="Shulinski R.S."/>
            <person name="Bandarenka Y.V."/>
            <person name="Zhorov D.G."/>
            <person name="Warner D."/>
        </authorList>
    </citation>
    <scope>NUCLEOTIDE SEQUENCE [LARGE SCALE GENOMIC DNA]</scope>
    <source>
        <strain evidence="11">180601</strain>
        <tissue evidence="11">Whole Body</tissue>
    </source>
</reference>
<dbReference type="EMBL" id="VUJU01006670">
    <property type="protein sequence ID" value="KAF0747916.1"/>
    <property type="molecule type" value="Genomic_DNA"/>
</dbReference>
<dbReference type="Pfam" id="PF07766">
    <property type="entry name" value="LETM1_RBD"/>
    <property type="match status" value="1"/>
</dbReference>
<keyword evidence="2 9" id="KW-0812">Transmembrane</keyword>
<dbReference type="GO" id="GO:0005743">
    <property type="term" value="C:mitochondrial inner membrane"/>
    <property type="evidence" value="ECO:0007669"/>
    <property type="project" value="UniProtKB-SubCell"/>
</dbReference>
<name>A0A6G0Y2T6_APHCR</name>
<dbReference type="AlphaFoldDB" id="A0A6G0Y2T6"/>
<evidence type="ECO:0000256" key="4">
    <source>
        <dbReference type="ARBA" id="ARBA00022989"/>
    </source>
</evidence>
<evidence type="ECO:0000259" key="10">
    <source>
        <dbReference type="PROSITE" id="PS51758"/>
    </source>
</evidence>
<dbReference type="InterPro" id="IPR033122">
    <property type="entry name" value="LETM1-like_RBD"/>
</dbReference>
<feature type="region of interest" description="Disordered" evidence="8">
    <location>
        <begin position="43"/>
        <end position="63"/>
    </location>
</feature>
<organism evidence="11 12">
    <name type="scientific">Aphis craccivora</name>
    <name type="common">Cowpea aphid</name>
    <dbReference type="NCBI Taxonomy" id="307492"/>
    <lineage>
        <taxon>Eukaryota</taxon>
        <taxon>Metazoa</taxon>
        <taxon>Ecdysozoa</taxon>
        <taxon>Arthropoda</taxon>
        <taxon>Hexapoda</taxon>
        <taxon>Insecta</taxon>
        <taxon>Pterygota</taxon>
        <taxon>Neoptera</taxon>
        <taxon>Paraneoptera</taxon>
        <taxon>Hemiptera</taxon>
        <taxon>Sternorrhyncha</taxon>
        <taxon>Aphidomorpha</taxon>
        <taxon>Aphidoidea</taxon>
        <taxon>Aphididae</taxon>
        <taxon>Aphidini</taxon>
        <taxon>Aphis</taxon>
        <taxon>Aphis</taxon>
    </lineage>
</organism>
<gene>
    <name evidence="11" type="ORF">FWK35_00026169</name>
</gene>
<evidence type="ECO:0000256" key="5">
    <source>
        <dbReference type="ARBA" id="ARBA00023128"/>
    </source>
</evidence>
<comment type="caution">
    <text evidence="11">The sequence shown here is derived from an EMBL/GenBank/DDBJ whole genome shotgun (WGS) entry which is preliminary data.</text>
</comment>
<keyword evidence="4 9" id="KW-1133">Transmembrane helix</keyword>
<evidence type="ECO:0000256" key="3">
    <source>
        <dbReference type="ARBA" id="ARBA00022792"/>
    </source>
</evidence>
<dbReference type="PROSITE" id="PS51758">
    <property type="entry name" value="LETM1_RBD"/>
    <property type="match status" value="1"/>
</dbReference>
<dbReference type="GO" id="GO:0043022">
    <property type="term" value="F:ribosome binding"/>
    <property type="evidence" value="ECO:0007669"/>
    <property type="project" value="InterPro"/>
</dbReference>
<evidence type="ECO:0000256" key="7">
    <source>
        <dbReference type="PROSITE-ProRule" id="PRU01094"/>
    </source>
</evidence>